<reference evidence="2" key="1">
    <citation type="submission" date="2014-09" db="EMBL/GenBank/DDBJ databases">
        <authorList>
            <person name="Mudge J."/>
            <person name="Ramaraj T."/>
            <person name="Lindquist I.E."/>
            <person name="Bharti A.K."/>
            <person name="Sundararajan A."/>
            <person name="Cameron C.T."/>
            <person name="Woodward J.E."/>
            <person name="May G.D."/>
            <person name="Brubaker C."/>
            <person name="Broadhvest J."/>
            <person name="Wilkins T.A."/>
        </authorList>
    </citation>
    <scope>NUCLEOTIDE SEQUENCE</scope>
    <source>
        <strain evidence="2">cv. AKA8401</strain>
    </source>
</reference>
<proteinExistence type="predicted"/>
<name>A0A0B0N0H1_GOSAR</name>
<evidence type="ECO:0000313" key="2">
    <source>
        <dbReference type="Proteomes" id="UP000032142"/>
    </source>
</evidence>
<gene>
    <name evidence="1" type="ORF">F383_31833</name>
</gene>
<organism evidence="1 2">
    <name type="scientific">Gossypium arboreum</name>
    <name type="common">Tree cotton</name>
    <name type="synonym">Gossypium nanking</name>
    <dbReference type="NCBI Taxonomy" id="29729"/>
    <lineage>
        <taxon>Eukaryota</taxon>
        <taxon>Viridiplantae</taxon>
        <taxon>Streptophyta</taxon>
        <taxon>Embryophyta</taxon>
        <taxon>Tracheophyta</taxon>
        <taxon>Spermatophyta</taxon>
        <taxon>Magnoliopsida</taxon>
        <taxon>eudicotyledons</taxon>
        <taxon>Gunneridae</taxon>
        <taxon>Pentapetalae</taxon>
        <taxon>rosids</taxon>
        <taxon>malvids</taxon>
        <taxon>Malvales</taxon>
        <taxon>Malvaceae</taxon>
        <taxon>Malvoideae</taxon>
        <taxon>Gossypium</taxon>
    </lineage>
</organism>
<sequence length="24" mass="2981">MHIHIFIYFSKFSLNRSKSIRILE</sequence>
<dbReference type="Proteomes" id="UP000032142">
    <property type="component" value="Unassembled WGS sequence"/>
</dbReference>
<accession>A0A0B0N0H1</accession>
<keyword evidence="2" id="KW-1185">Reference proteome</keyword>
<comment type="caution">
    <text evidence="1">The sequence shown here is derived from an EMBL/GenBank/DDBJ whole genome shotgun (WGS) entry which is preliminary data.</text>
</comment>
<evidence type="ECO:0000313" key="1">
    <source>
        <dbReference type="EMBL" id="KHG06112.1"/>
    </source>
</evidence>
<dbReference type="AlphaFoldDB" id="A0A0B0N0H1"/>
<dbReference type="EMBL" id="JRRC01443557">
    <property type="protein sequence ID" value="KHG06112.1"/>
    <property type="molecule type" value="Genomic_DNA"/>
</dbReference>
<protein>
    <submittedName>
        <fullName evidence="1">Uncharacterized protein</fullName>
    </submittedName>
</protein>